<comment type="caution">
    <text evidence="1">The sequence shown here is derived from an EMBL/GenBank/DDBJ whole genome shotgun (WGS) entry which is preliminary data.</text>
</comment>
<dbReference type="STRING" id="1801672.A2896_02360"/>
<sequence>MVDTLVDYSADGAGKFVALFFPDDYPEKNPGVPASELMELIGSDIKIGHLWRGAKNTLEFFWGPELDKTKVNEALSSFQSKYPGLEIKFRSDTIITM</sequence>
<accession>A0A1G2EEB9</accession>
<gene>
    <name evidence="1" type="ORF">A2896_02360</name>
</gene>
<dbReference type="Proteomes" id="UP000178647">
    <property type="component" value="Unassembled WGS sequence"/>
</dbReference>
<dbReference type="AlphaFoldDB" id="A0A1G2EEB9"/>
<proteinExistence type="predicted"/>
<evidence type="ECO:0000313" key="1">
    <source>
        <dbReference type="EMBL" id="OGZ24133.1"/>
    </source>
</evidence>
<evidence type="ECO:0000313" key="2">
    <source>
        <dbReference type="Proteomes" id="UP000178647"/>
    </source>
</evidence>
<organism evidence="1 2">
    <name type="scientific">Candidatus Nealsonbacteria bacterium RIFCSPLOWO2_01_FULL_43_32</name>
    <dbReference type="NCBI Taxonomy" id="1801672"/>
    <lineage>
        <taxon>Bacteria</taxon>
        <taxon>Candidatus Nealsoniibacteriota</taxon>
    </lineage>
</organism>
<dbReference type="EMBL" id="MHMH01000019">
    <property type="protein sequence ID" value="OGZ24133.1"/>
    <property type="molecule type" value="Genomic_DNA"/>
</dbReference>
<protein>
    <submittedName>
        <fullName evidence="1">Uncharacterized protein</fullName>
    </submittedName>
</protein>
<reference evidence="1 2" key="1">
    <citation type="journal article" date="2016" name="Nat. Commun.">
        <title>Thousands of microbial genomes shed light on interconnected biogeochemical processes in an aquifer system.</title>
        <authorList>
            <person name="Anantharaman K."/>
            <person name="Brown C.T."/>
            <person name="Hug L.A."/>
            <person name="Sharon I."/>
            <person name="Castelle C.J."/>
            <person name="Probst A.J."/>
            <person name="Thomas B.C."/>
            <person name="Singh A."/>
            <person name="Wilkins M.J."/>
            <person name="Karaoz U."/>
            <person name="Brodie E.L."/>
            <person name="Williams K.H."/>
            <person name="Hubbard S.S."/>
            <person name="Banfield J.F."/>
        </authorList>
    </citation>
    <scope>NUCLEOTIDE SEQUENCE [LARGE SCALE GENOMIC DNA]</scope>
</reference>
<name>A0A1G2EEB9_9BACT</name>